<comment type="caution">
    <text evidence="2">The sequence shown here is derived from an EMBL/GenBank/DDBJ whole genome shotgun (WGS) entry which is preliminary data.</text>
</comment>
<dbReference type="AlphaFoldDB" id="A0A8S9U3Y7"/>
<feature type="transmembrane region" description="Helical" evidence="1">
    <location>
        <begin position="12"/>
        <end position="33"/>
    </location>
</feature>
<gene>
    <name evidence="2" type="ORF">GN958_ATG15179</name>
</gene>
<evidence type="ECO:0000313" key="2">
    <source>
        <dbReference type="EMBL" id="KAF4135626.1"/>
    </source>
</evidence>
<keyword evidence="1" id="KW-0472">Membrane</keyword>
<feature type="non-terminal residue" evidence="2">
    <location>
        <position position="47"/>
    </location>
</feature>
<keyword evidence="1" id="KW-1133">Transmembrane helix</keyword>
<evidence type="ECO:0000313" key="3">
    <source>
        <dbReference type="Proteomes" id="UP000704712"/>
    </source>
</evidence>
<accession>A0A8S9U3Y7</accession>
<dbReference type="EMBL" id="JAACNO010002097">
    <property type="protein sequence ID" value="KAF4135626.1"/>
    <property type="molecule type" value="Genomic_DNA"/>
</dbReference>
<evidence type="ECO:0000256" key="1">
    <source>
        <dbReference type="SAM" id="Phobius"/>
    </source>
</evidence>
<proteinExistence type="predicted"/>
<dbReference type="Proteomes" id="UP000704712">
    <property type="component" value="Unassembled WGS sequence"/>
</dbReference>
<name>A0A8S9U3Y7_PHYIN</name>
<protein>
    <submittedName>
        <fullName evidence="2">Uncharacterized protein</fullName>
    </submittedName>
</protein>
<sequence length="47" mass="5619">MKVIYDMDRKRAPSVMLFCLNSFYYPMALLQHYSAYFHELRALGTII</sequence>
<keyword evidence="1" id="KW-0812">Transmembrane</keyword>
<organism evidence="2 3">
    <name type="scientific">Phytophthora infestans</name>
    <name type="common">Potato late blight agent</name>
    <name type="synonym">Botrytis infestans</name>
    <dbReference type="NCBI Taxonomy" id="4787"/>
    <lineage>
        <taxon>Eukaryota</taxon>
        <taxon>Sar</taxon>
        <taxon>Stramenopiles</taxon>
        <taxon>Oomycota</taxon>
        <taxon>Peronosporomycetes</taxon>
        <taxon>Peronosporales</taxon>
        <taxon>Peronosporaceae</taxon>
        <taxon>Phytophthora</taxon>
    </lineage>
</organism>
<reference evidence="2" key="1">
    <citation type="submission" date="2020-03" db="EMBL/GenBank/DDBJ databases">
        <title>Hybrid Assembly of Korean Phytophthora infestans isolates.</title>
        <authorList>
            <person name="Prokchorchik M."/>
            <person name="Lee Y."/>
            <person name="Seo J."/>
            <person name="Cho J.-H."/>
            <person name="Park Y.-E."/>
            <person name="Jang D.-C."/>
            <person name="Im J.-S."/>
            <person name="Choi J.-G."/>
            <person name="Park H.-J."/>
            <person name="Lee G.-B."/>
            <person name="Lee Y.-G."/>
            <person name="Hong S.-Y."/>
            <person name="Cho K."/>
            <person name="Sohn K.H."/>
        </authorList>
    </citation>
    <scope>NUCLEOTIDE SEQUENCE</scope>
    <source>
        <strain evidence="2">KR_2_A2</strain>
    </source>
</reference>